<dbReference type="PANTHER" id="PTHR12356:SF3">
    <property type="entry name" value="NUCLEAR MIGRATION PROTEIN NUDC"/>
    <property type="match status" value="1"/>
</dbReference>
<dbReference type="PANTHER" id="PTHR12356">
    <property type="entry name" value="NUCLEAR MOVEMENT PROTEIN NUDC"/>
    <property type="match status" value="1"/>
</dbReference>
<dbReference type="GO" id="GO:0005737">
    <property type="term" value="C:cytoplasm"/>
    <property type="evidence" value="ECO:0007669"/>
    <property type="project" value="UniProtKB-SubCell"/>
</dbReference>
<evidence type="ECO:0000259" key="4">
    <source>
        <dbReference type="PROSITE" id="PS51203"/>
    </source>
</evidence>
<proteinExistence type="predicted"/>
<dbReference type="InterPro" id="IPR008978">
    <property type="entry name" value="HSP20-like_chaperone"/>
</dbReference>
<dbReference type="Pfam" id="PF04969">
    <property type="entry name" value="CS"/>
    <property type="match status" value="1"/>
</dbReference>
<dbReference type="PROSITE" id="PS51203">
    <property type="entry name" value="CS"/>
    <property type="match status" value="1"/>
</dbReference>
<evidence type="ECO:0000256" key="2">
    <source>
        <dbReference type="ARBA" id="ARBA00022490"/>
    </source>
</evidence>
<feature type="region of interest" description="Disordered" evidence="3">
    <location>
        <begin position="97"/>
        <end position="142"/>
    </location>
</feature>
<evidence type="ECO:0000313" key="6">
    <source>
        <dbReference type="Proteomes" id="UP000613740"/>
    </source>
</evidence>
<comment type="caution">
    <text evidence="5">The sequence shown here is derived from an EMBL/GenBank/DDBJ whole genome shotgun (WGS) entry which is preliminary data.</text>
</comment>
<dbReference type="InterPro" id="IPR037898">
    <property type="entry name" value="NudC_fam"/>
</dbReference>
<dbReference type="InterPro" id="IPR013783">
    <property type="entry name" value="Ig-like_fold"/>
</dbReference>
<dbReference type="Proteomes" id="UP000613740">
    <property type="component" value="Unassembled WGS sequence"/>
</dbReference>
<dbReference type="SMART" id="SM00060">
    <property type="entry name" value="FN3"/>
    <property type="match status" value="1"/>
</dbReference>
<dbReference type="AlphaFoldDB" id="A0A835W9Z7"/>
<dbReference type="CDD" id="cd06467">
    <property type="entry name" value="p23_NUDC_like"/>
    <property type="match status" value="1"/>
</dbReference>
<sequence>MSWLNSLRRARRKATKELAEFRLFLIDFVIFVFTSIKKLCYESTLPVTKKLFSRKPRPPKVQVKDVRCKRIRLQIDSTYASPFNVEDFEVEWRPVVPDPQSASEQKNKNKQEGKQEGKQDADKKEAGDEKEQQPAEWTSVGRSDLTARTVARLRQDTAYEFRVRAWNELGCSSWTAPVASRTKIDPTIHEGGGYGPGGPDKSYGWTQTATEVCVSFKLPVGASKRDISLTLKPDRLAVSYKGDVLLDGELYGSVRSWENGSFWELTKEKAGHMLLAITLEKQVKSLAPKFDFWRSLVTGHPEIDTHQIVSEANQQSARMLDPNQLDPLQLQNMGLGHLSGVGGGIGGRPSWD</sequence>
<feature type="compositionally biased region" description="Basic and acidic residues" evidence="3">
    <location>
        <begin position="105"/>
        <end position="133"/>
    </location>
</feature>
<dbReference type="GO" id="GO:0006457">
    <property type="term" value="P:protein folding"/>
    <property type="evidence" value="ECO:0007669"/>
    <property type="project" value="TreeGrafter"/>
</dbReference>
<feature type="domain" description="CS" evidence="4">
    <location>
        <begin position="198"/>
        <end position="297"/>
    </location>
</feature>
<keyword evidence="6" id="KW-1185">Reference proteome</keyword>
<name>A0A835W9Z7_9CHLO</name>
<protein>
    <recommendedName>
        <fullName evidence="4">CS domain-containing protein</fullName>
    </recommendedName>
</protein>
<dbReference type="CDD" id="cd00063">
    <property type="entry name" value="FN3"/>
    <property type="match status" value="1"/>
</dbReference>
<dbReference type="InterPro" id="IPR003961">
    <property type="entry name" value="FN3_dom"/>
</dbReference>
<keyword evidence="2" id="KW-0963">Cytoplasm</keyword>
<reference evidence="5" key="1">
    <citation type="journal article" date="2020" name="bioRxiv">
        <title>Comparative genomics of Chlamydomonas.</title>
        <authorList>
            <person name="Craig R.J."/>
            <person name="Hasan A.R."/>
            <person name="Ness R.W."/>
            <person name="Keightley P.D."/>
        </authorList>
    </citation>
    <scope>NUCLEOTIDE SEQUENCE</scope>
    <source>
        <strain evidence="5">CCAP 11/173</strain>
    </source>
</reference>
<dbReference type="Gene3D" id="2.60.40.10">
    <property type="entry name" value="Immunoglobulins"/>
    <property type="match status" value="1"/>
</dbReference>
<dbReference type="Gene3D" id="2.60.40.790">
    <property type="match status" value="1"/>
</dbReference>
<dbReference type="InterPro" id="IPR007052">
    <property type="entry name" value="CS_dom"/>
</dbReference>
<organism evidence="5 6">
    <name type="scientific">Chlamydomonas schloesseri</name>
    <dbReference type="NCBI Taxonomy" id="2026947"/>
    <lineage>
        <taxon>Eukaryota</taxon>
        <taxon>Viridiplantae</taxon>
        <taxon>Chlorophyta</taxon>
        <taxon>core chlorophytes</taxon>
        <taxon>Chlorophyceae</taxon>
        <taxon>CS clade</taxon>
        <taxon>Chlamydomonadales</taxon>
        <taxon>Chlamydomonadaceae</taxon>
        <taxon>Chlamydomonas</taxon>
    </lineage>
</organism>
<evidence type="ECO:0000256" key="1">
    <source>
        <dbReference type="ARBA" id="ARBA00004496"/>
    </source>
</evidence>
<gene>
    <name evidence="5" type="ORF">HYH02_009361</name>
</gene>
<evidence type="ECO:0000313" key="5">
    <source>
        <dbReference type="EMBL" id="KAG2443291.1"/>
    </source>
</evidence>
<comment type="subcellular location">
    <subcellularLocation>
        <location evidence="1">Cytoplasm</location>
    </subcellularLocation>
</comment>
<accession>A0A835W9Z7</accession>
<dbReference type="SUPFAM" id="SSF49764">
    <property type="entry name" value="HSP20-like chaperones"/>
    <property type="match status" value="1"/>
</dbReference>
<dbReference type="OrthoDB" id="416217at2759"/>
<evidence type="ECO:0000256" key="3">
    <source>
        <dbReference type="SAM" id="MobiDB-lite"/>
    </source>
</evidence>
<dbReference type="SUPFAM" id="SSF49265">
    <property type="entry name" value="Fibronectin type III"/>
    <property type="match status" value="1"/>
</dbReference>
<dbReference type="InterPro" id="IPR036116">
    <property type="entry name" value="FN3_sf"/>
</dbReference>
<dbReference type="GO" id="GO:0051082">
    <property type="term" value="F:unfolded protein binding"/>
    <property type="evidence" value="ECO:0007669"/>
    <property type="project" value="TreeGrafter"/>
</dbReference>
<dbReference type="EMBL" id="JAEHOD010000031">
    <property type="protein sequence ID" value="KAG2443291.1"/>
    <property type="molecule type" value="Genomic_DNA"/>
</dbReference>